<sequence>MNRKNLRVLMLYSLIIWNFKNQENNHRIQINYKIKKIETNKLTEQFKSELNQKEQHKQISTENDSPQNNLNNQSCKRKRLSKSMKGNYKKKPIEQSSKLRKHGLKTLEGQLFDRPLERMEMKYFYQSMNHLPLRYATYRSKLNIPFAVLTLNMELEINKYLSTVFKQ</sequence>
<feature type="compositionally biased region" description="Polar residues" evidence="1">
    <location>
        <begin position="60"/>
        <end position="74"/>
    </location>
</feature>
<proteinExistence type="predicted"/>
<reference evidence="2" key="1">
    <citation type="submission" date="2018-04" db="EMBL/GenBank/DDBJ databases">
        <title>Transcriptome assembly of Sipha flava.</title>
        <authorList>
            <person name="Scully E.D."/>
            <person name="Geib S.M."/>
            <person name="Palmer N.A."/>
            <person name="Koch K."/>
            <person name="Bradshaw J."/>
            <person name="Heng-Moss T."/>
            <person name="Sarath G."/>
        </authorList>
    </citation>
    <scope>NUCLEOTIDE SEQUENCE</scope>
</reference>
<dbReference type="EMBL" id="GGMS01009284">
    <property type="protein sequence ID" value="MBY78487.1"/>
    <property type="molecule type" value="Transcribed_RNA"/>
</dbReference>
<evidence type="ECO:0000313" key="2">
    <source>
        <dbReference type="EMBL" id="MBY78487.1"/>
    </source>
</evidence>
<dbReference type="AlphaFoldDB" id="A0A2S2QL65"/>
<feature type="compositionally biased region" description="Basic and acidic residues" evidence="1">
    <location>
        <begin position="49"/>
        <end position="59"/>
    </location>
</feature>
<name>A0A2S2QL65_9HEMI</name>
<gene>
    <name evidence="2" type="ORF">g.63676</name>
</gene>
<accession>A0A2S2QL65</accession>
<feature type="compositionally biased region" description="Basic residues" evidence="1">
    <location>
        <begin position="75"/>
        <end position="88"/>
    </location>
</feature>
<evidence type="ECO:0000256" key="1">
    <source>
        <dbReference type="SAM" id="MobiDB-lite"/>
    </source>
</evidence>
<feature type="region of interest" description="Disordered" evidence="1">
    <location>
        <begin position="49"/>
        <end position="88"/>
    </location>
</feature>
<organism evidence="2">
    <name type="scientific">Sipha flava</name>
    <name type="common">yellow sugarcane aphid</name>
    <dbReference type="NCBI Taxonomy" id="143950"/>
    <lineage>
        <taxon>Eukaryota</taxon>
        <taxon>Metazoa</taxon>
        <taxon>Ecdysozoa</taxon>
        <taxon>Arthropoda</taxon>
        <taxon>Hexapoda</taxon>
        <taxon>Insecta</taxon>
        <taxon>Pterygota</taxon>
        <taxon>Neoptera</taxon>
        <taxon>Paraneoptera</taxon>
        <taxon>Hemiptera</taxon>
        <taxon>Sternorrhyncha</taxon>
        <taxon>Aphidomorpha</taxon>
        <taxon>Aphidoidea</taxon>
        <taxon>Aphididae</taxon>
        <taxon>Sipha</taxon>
    </lineage>
</organism>
<protein>
    <submittedName>
        <fullName evidence="2">Uncharacterized protein</fullName>
    </submittedName>
</protein>
<dbReference type="OrthoDB" id="6587253at2759"/>